<dbReference type="OMA" id="DESWKEW"/>
<keyword evidence="1" id="KW-1133">Transmembrane helix</keyword>
<accession>A0A200QV21</accession>
<feature type="transmembrane region" description="Helical" evidence="1">
    <location>
        <begin position="26"/>
        <end position="46"/>
    </location>
</feature>
<evidence type="ECO:0000313" key="2">
    <source>
        <dbReference type="EMBL" id="OVA14285.1"/>
    </source>
</evidence>
<name>A0A200QV21_MACCD</name>
<dbReference type="PANTHER" id="PTHR36357:SF1">
    <property type="entry name" value="OS03G0148300 PROTEIN"/>
    <property type="match status" value="1"/>
</dbReference>
<organism evidence="2 3">
    <name type="scientific">Macleaya cordata</name>
    <name type="common">Five-seeded plume-poppy</name>
    <name type="synonym">Bocconia cordata</name>
    <dbReference type="NCBI Taxonomy" id="56857"/>
    <lineage>
        <taxon>Eukaryota</taxon>
        <taxon>Viridiplantae</taxon>
        <taxon>Streptophyta</taxon>
        <taxon>Embryophyta</taxon>
        <taxon>Tracheophyta</taxon>
        <taxon>Spermatophyta</taxon>
        <taxon>Magnoliopsida</taxon>
        <taxon>Ranunculales</taxon>
        <taxon>Papaveraceae</taxon>
        <taxon>Papaveroideae</taxon>
        <taxon>Macleaya</taxon>
    </lineage>
</organism>
<dbReference type="Gene3D" id="3.30.70.260">
    <property type="match status" value="1"/>
</dbReference>
<keyword evidence="1" id="KW-0472">Membrane</keyword>
<comment type="caution">
    <text evidence="2">The sequence shown here is derived from an EMBL/GenBank/DDBJ whole genome shotgun (WGS) entry which is preliminary data.</text>
</comment>
<keyword evidence="3" id="KW-1185">Reference proteome</keyword>
<sequence length="230" mass="26100">MMRKQRKCQSSSSSSSNLIDQHHHHLLIVLMTLMVVTQNVGFLRVVEGGKMSRVHIPDELDDVIDDEEDDAWKDWGKKRSSSSSKEFDPPSLDLSKMEMSQIQAEMMKRHSGPSFGFVKLQLGVRRSPDMVGEIAMKWTKVLKTGSIDAKFMGVDVSTIMFTMEKGQDTMELIEFVLSQPEAYEIKIGDQIHRRPGDPPLDEVMETLHNTKQKVDDASPIIDLEVPKDEL</sequence>
<dbReference type="AlphaFoldDB" id="A0A200QV21"/>
<proteinExistence type="predicted"/>
<evidence type="ECO:0000256" key="1">
    <source>
        <dbReference type="SAM" id="Phobius"/>
    </source>
</evidence>
<reference evidence="2 3" key="1">
    <citation type="journal article" date="2017" name="Mol. Plant">
        <title>The Genome of Medicinal Plant Macleaya cordata Provides New Insights into Benzylisoquinoline Alkaloids Metabolism.</title>
        <authorList>
            <person name="Liu X."/>
            <person name="Liu Y."/>
            <person name="Huang P."/>
            <person name="Ma Y."/>
            <person name="Qing Z."/>
            <person name="Tang Q."/>
            <person name="Cao H."/>
            <person name="Cheng P."/>
            <person name="Zheng Y."/>
            <person name="Yuan Z."/>
            <person name="Zhou Y."/>
            <person name="Liu J."/>
            <person name="Tang Z."/>
            <person name="Zhuo Y."/>
            <person name="Zhang Y."/>
            <person name="Yu L."/>
            <person name="Huang J."/>
            <person name="Yang P."/>
            <person name="Peng Q."/>
            <person name="Zhang J."/>
            <person name="Jiang W."/>
            <person name="Zhang Z."/>
            <person name="Lin K."/>
            <person name="Ro D.K."/>
            <person name="Chen X."/>
            <person name="Xiong X."/>
            <person name="Shang Y."/>
            <person name="Huang S."/>
            <person name="Zeng J."/>
        </authorList>
    </citation>
    <scope>NUCLEOTIDE SEQUENCE [LARGE SCALE GENOMIC DNA]</scope>
    <source>
        <strain evidence="3">cv. BLH2017</strain>
        <tissue evidence="2">Root</tissue>
    </source>
</reference>
<keyword evidence="1" id="KW-0812">Transmembrane</keyword>
<dbReference type="EMBL" id="MVGT01001058">
    <property type="protein sequence ID" value="OVA14285.1"/>
    <property type="molecule type" value="Genomic_DNA"/>
</dbReference>
<dbReference type="InParanoid" id="A0A200QV21"/>
<dbReference type="Proteomes" id="UP000195402">
    <property type="component" value="Unassembled WGS sequence"/>
</dbReference>
<dbReference type="STRING" id="56857.A0A200QV21"/>
<dbReference type="OrthoDB" id="75833at2759"/>
<dbReference type="FunCoup" id="A0A200QV21">
    <property type="interactions" value="60"/>
</dbReference>
<evidence type="ECO:0000313" key="3">
    <source>
        <dbReference type="Proteomes" id="UP000195402"/>
    </source>
</evidence>
<evidence type="ECO:0008006" key="4">
    <source>
        <dbReference type="Google" id="ProtNLM"/>
    </source>
</evidence>
<gene>
    <name evidence="2" type="ORF">BVC80_9027g46</name>
</gene>
<protein>
    <recommendedName>
        <fullName evidence="4">Mesoderm development candidate 2</fullName>
    </recommendedName>
</protein>
<dbReference type="PANTHER" id="PTHR36357">
    <property type="entry name" value="OS03G0148300 PROTEIN"/>
    <property type="match status" value="1"/>
</dbReference>